<dbReference type="EMBL" id="GL883077">
    <property type="protein sequence ID" value="EGF92684.1"/>
    <property type="molecule type" value="Genomic_DNA"/>
</dbReference>
<dbReference type="AlphaFoldDB" id="F4QHE7"/>
<feature type="chain" id="PRO_5003316529" evidence="1">
    <location>
        <begin position="22"/>
        <end position="200"/>
    </location>
</feature>
<name>F4QHE7_9CAUL</name>
<keyword evidence="3" id="KW-1185">Reference proteome</keyword>
<accession>F4QHE7</accession>
<feature type="signal peptide" evidence="1">
    <location>
        <begin position="1"/>
        <end position="21"/>
    </location>
</feature>
<evidence type="ECO:0000256" key="1">
    <source>
        <dbReference type="SAM" id="SignalP"/>
    </source>
</evidence>
<evidence type="ECO:0000313" key="2">
    <source>
        <dbReference type="EMBL" id="EGF92684.1"/>
    </source>
</evidence>
<protein>
    <submittedName>
        <fullName evidence="2">CRISPR-associated protein</fullName>
    </submittedName>
</protein>
<sequence length="200" mass="21755">MLQRTWLATVLGLMIAVPSWAADGPFGIAMGTRLEDLTLSPLEPILGDGPVQTYGVIPPVPNEHFSEYHVELTKKAGVCVITAFGHKQLNDLDGAKVSAIFTMLKTALSGKYGPPTDTLEGLNDSATLTGRDQFAASLRKYQRNLSSGWDSVDPTSRIESIALIAGSSNGRDTYVILNYEMTNFSQCLDEYLPDDRDRGL</sequence>
<keyword evidence="1" id="KW-0732">Signal</keyword>
<gene>
    <name evidence="2" type="ORF">ABI_11210</name>
</gene>
<dbReference type="Proteomes" id="UP000006512">
    <property type="component" value="Unassembled WGS sequence"/>
</dbReference>
<dbReference type="RefSeq" id="WP_006271864.1">
    <property type="nucleotide sequence ID" value="NZ_GL883077.1"/>
</dbReference>
<reference evidence="3" key="1">
    <citation type="submission" date="2011-03" db="EMBL/GenBank/DDBJ databases">
        <title>Draft genome sequence of Brevundimonas diminuta.</title>
        <authorList>
            <person name="Brown P.J.B."/>
            <person name="Buechlein A."/>
            <person name="Hemmerich C."/>
            <person name="Brun Y.V."/>
        </authorList>
    </citation>
    <scope>NUCLEOTIDE SEQUENCE [LARGE SCALE GENOMIC DNA]</scope>
    <source>
        <strain evidence="3">C19</strain>
    </source>
</reference>
<organism evidence="2 3">
    <name type="scientific">Asticcacaulis biprosthecium C19</name>
    <dbReference type="NCBI Taxonomy" id="715226"/>
    <lineage>
        <taxon>Bacteria</taxon>
        <taxon>Pseudomonadati</taxon>
        <taxon>Pseudomonadota</taxon>
        <taxon>Alphaproteobacteria</taxon>
        <taxon>Caulobacterales</taxon>
        <taxon>Caulobacteraceae</taxon>
        <taxon>Asticcacaulis</taxon>
    </lineage>
</organism>
<evidence type="ECO:0000313" key="3">
    <source>
        <dbReference type="Proteomes" id="UP000006512"/>
    </source>
</evidence>
<dbReference type="HOGENOM" id="CLU_1363875_0_0_5"/>
<proteinExistence type="predicted"/>
<dbReference type="OrthoDB" id="9778777at2"/>